<organism evidence="1 2">
    <name type="scientific">Antarcticirhabdus aurantiaca</name>
    <dbReference type="NCBI Taxonomy" id="2606717"/>
    <lineage>
        <taxon>Bacteria</taxon>
        <taxon>Pseudomonadati</taxon>
        <taxon>Pseudomonadota</taxon>
        <taxon>Alphaproteobacteria</taxon>
        <taxon>Hyphomicrobiales</taxon>
        <taxon>Aurantimonadaceae</taxon>
        <taxon>Antarcticirhabdus</taxon>
    </lineage>
</organism>
<evidence type="ECO:0000313" key="1">
    <source>
        <dbReference type="EMBL" id="WAJ26398.1"/>
    </source>
</evidence>
<protein>
    <submittedName>
        <fullName evidence="1">NAD(P)-dependent oxidoreductase</fullName>
    </submittedName>
</protein>
<keyword evidence="2" id="KW-1185">Reference proteome</keyword>
<reference evidence="1" key="1">
    <citation type="submission" date="2022-11" db="EMBL/GenBank/DDBJ databases">
        <title>beta-Carotene-producing bacterium, Jeongeuplla avenae sp. nov., alleviates the salt stress of Arabidopsis seedlings.</title>
        <authorList>
            <person name="Jiang L."/>
            <person name="Lee J."/>
        </authorList>
    </citation>
    <scope>NUCLEOTIDE SEQUENCE</scope>
    <source>
        <strain evidence="1">DY_R2A_6</strain>
    </source>
</reference>
<dbReference type="EMBL" id="CP113520">
    <property type="protein sequence ID" value="WAJ26398.1"/>
    <property type="molecule type" value="Genomic_DNA"/>
</dbReference>
<name>A0ACD4NHS8_9HYPH</name>
<dbReference type="Proteomes" id="UP001163223">
    <property type="component" value="Chromosome"/>
</dbReference>
<proteinExistence type="predicted"/>
<evidence type="ECO:0000313" key="2">
    <source>
        <dbReference type="Proteomes" id="UP001163223"/>
    </source>
</evidence>
<gene>
    <name evidence="1" type="ORF">OXU80_16015</name>
</gene>
<accession>A0ACD4NHS8</accession>
<sequence>MDRDAQETVGFVGVGLMGHGIAKNLVEKNYPLTVVGHRNREPVEDLVARGAREATSLADLAAASTVVFLCLTDAAAVESVVAALEPALRTGSVIVDCSTSDPVVTERLAARLKARGVDYCDAPLGGTPAQAETGELQAMVGAEPAVFARLEPVFAAWTARTVHIGGVGDGHRMKLINNFLSLGYGAIYAEALTIARKSGLSVEQFDRVIRGSRMDCGFYRTFMGYALEGDRNAHKFTLANAYKDMRYVEAMANASGCATTVSSAVKNTYALAVSSSGGGPDDYVPHLVDHVAKANGAG</sequence>